<protein>
    <submittedName>
        <fullName evidence="1">Uncharacterized protein</fullName>
    </submittedName>
</protein>
<reference evidence="1" key="1">
    <citation type="submission" date="2018-05" db="EMBL/GenBank/DDBJ databases">
        <authorList>
            <person name="Lanie J.A."/>
            <person name="Ng W.-L."/>
            <person name="Kazmierczak K.M."/>
            <person name="Andrzejewski T.M."/>
            <person name="Davidsen T.M."/>
            <person name="Wayne K.J."/>
            <person name="Tettelin H."/>
            <person name="Glass J.I."/>
            <person name="Rusch D."/>
            <person name="Podicherti R."/>
            <person name="Tsui H.-C.T."/>
            <person name="Winkler M.E."/>
        </authorList>
    </citation>
    <scope>NUCLEOTIDE SEQUENCE</scope>
</reference>
<accession>A0A382NG38</accession>
<organism evidence="1">
    <name type="scientific">marine metagenome</name>
    <dbReference type="NCBI Taxonomy" id="408172"/>
    <lineage>
        <taxon>unclassified sequences</taxon>
        <taxon>metagenomes</taxon>
        <taxon>ecological metagenomes</taxon>
    </lineage>
</organism>
<feature type="non-terminal residue" evidence="1">
    <location>
        <position position="297"/>
    </location>
</feature>
<dbReference type="AlphaFoldDB" id="A0A382NG38"/>
<proteinExistence type="predicted"/>
<sequence length="297" mass="33081">MDKILLISFFILYLIVPNLINANAQIDGENNYLENIPFLQDSVNNYDSLDKSLQLNDLSTLWRLSFDSIKMPDKDGSMGLLGFYYLAKVSPFINGGIVGYSAISGNQGGLFVLGIEGNIYHRLISKLWINYGLFVGGGGGKVGTGNGSMMRSQIGLSYDFERFNVGANYSYVSFPDSRIQGKQVGLSIAIPTQFYFTNPNFIGKTINDLNMLKHISSSSNIVFNRIYMGIIVKNYFQKVATKNTFGKVQDDTIWLTGFELGRFMTKNTYILLKTSGAFKGNPHGYMDFLAGIGYNYP</sequence>
<name>A0A382NG38_9ZZZZ</name>
<dbReference type="EMBL" id="UINC01099347">
    <property type="protein sequence ID" value="SVC58551.1"/>
    <property type="molecule type" value="Genomic_DNA"/>
</dbReference>
<evidence type="ECO:0000313" key="1">
    <source>
        <dbReference type="EMBL" id="SVC58551.1"/>
    </source>
</evidence>
<gene>
    <name evidence="1" type="ORF">METZ01_LOCUS311405</name>
</gene>